<dbReference type="RefSeq" id="WP_066443442.1">
    <property type="nucleotide sequence ID" value="NZ_JANKBF010000001.1"/>
</dbReference>
<reference evidence="1 2" key="1">
    <citation type="submission" date="2019-03" db="EMBL/GenBank/DDBJ databases">
        <title>Genomic Encyclopedia of Type Strains, Phase IV (KMG-IV): sequencing the most valuable type-strain genomes for metagenomic binning, comparative biology and taxonomic classification.</title>
        <authorList>
            <person name="Goeker M."/>
        </authorList>
    </citation>
    <scope>NUCLEOTIDE SEQUENCE [LARGE SCALE GENOMIC DNA]</scope>
    <source>
        <strain evidence="1 2">DSM 29487</strain>
    </source>
</reference>
<dbReference type="AlphaFoldDB" id="A0A4R3YJR5"/>
<dbReference type="EMBL" id="SMCQ01000025">
    <property type="protein sequence ID" value="TCV92945.1"/>
    <property type="molecule type" value="Genomic_DNA"/>
</dbReference>
<evidence type="ECO:0008006" key="3">
    <source>
        <dbReference type="Google" id="ProtNLM"/>
    </source>
</evidence>
<sequence length="213" mass="24802">MEGEKFVIGIEKFKEYFSGYEDQYVIIGGTACELLMENEELDFRATKDIDIVIILESLTKEFGKIFWDFILEAGYQHINKGTGKAQFYRFYKLKPSNYPAMIEIFSKNQDWISLDKMEGIVPIHIDNSISSLSAILLNESYYNFLINGTGVIDGMSVLNAEHIIPFKAKAWLDLTERKANGEHVDSRDIKKHKNDVLELLYQFYKIREIQYIR</sequence>
<evidence type="ECO:0000313" key="1">
    <source>
        <dbReference type="EMBL" id="TCV92945.1"/>
    </source>
</evidence>
<comment type="caution">
    <text evidence="1">The sequence shown here is derived from an EMBL/GenBank/DDBJ whole genome shotgun (WGS) entry which is preliminary data.</text>
</comment>
<accession>A0A4R3YJR5</accession>
<proteinExistence type="predicted"/>
<dbReference type="Proteomes" id="UP000295515">
    <property type="component" value="Unassembled WGS sequence"/>
</dbReference>
<keyword evidence="2" id="KW-1185">Reference proteome</keyword>
<protein>
    <recommendedName>
        <fullName evidence="3">Nucleotidyltransferase AbiEii toxin of type IV toxin-antitoxin system</fullName>
    </recommendedName>
</protein>
<organism evidence="1 2">
    <name type="scientific">Longibaculum muris</name>
    <dbReference type="NCBI Taxonomy" id="1796628"/>
    <lineage>
        <taxon>Bacteria</taxon>
        <taxon>Bacillati</taxon>
        <taxon>Bacillota</taxon>
        <taxon>Erysipelotrichia</taxon>
        <taxon>Erysipelotrichales</taxon>
        <taxon>Coprobacillaceae</taxon>
        <taxon>Longibaculum</taxon>
    </lineage>
</organism>
<gene>
    <name evidence="1" type="ORF">EDD60_12533</name>
</gene>
<name>A0A4R3YJR5_9FIRM</name>
<dbReference type="GeneID" id="98916443"/>
<evidence type="ECO:0000313" key="2">
    <source>
        <dbReference type="Proteomes" id="UP000295515"/>
    </source>
</evidence>